<proteinExistence type="inferred from homology"/>
<evidence type="ECO:0000256" key="1">
    <source>
        <dbReference type="ARBA" id="ARBA00007913"/>
    </source>
</evidence>
<dbReference type="GO" id="GO:0043139">
    <property type="term" value="F:5'-3' DNA helicase activity"/>
    <property type="evidence" value="ECO:0007669"/>
    <property type="project" value="TreeGrafter"/>
</dbReference>
<dbReference type="InterPro" id="IPR049468">
    <property type="entry name" value="Restrct_endonuc-II-like_dom"/>
</dbReference>
<dbReference type="InterPro" id="IPR011335">
    <property type="entry name" value="Restrct_endonuc-II-like"/>
</dbReference>
<dbReference type="Proteomes" id="UP000184207">
    <property type="component" value="Unassembled WGS sequence"/>
</dbReference>
<dbReference type="RefSeq" id="WP_072760990.1">
    <property type="nucleotide sequence ID" value="NZ_FRDJ01000017.1"/>
</dbReference>
<dbReference type="Pfam" id="PF18741">
    <property type="entry name" value="MTES_1575"/>
    <property type="match status" value="1"/>
</dbReference>
<dbReference type="Pfam" id="PF13086">
    <property type="entry name" value="AAA_11"/>
    <property type="match status" value="2"/>
</dbReference>
<dbReference type="InterPro" id="IPR013584">
    <property type="entry name" value="RAP"/>
</dbReference>
<dbReference type="InterPro" id="IPR027417">
    <property type="entry name" value="P-loop_NTPase"/>
</dbReference>
<dbReference type="Pfam" id="PF13195">
    <property type="entry name" value="DUF4011"/>
    <property type="match status" value="1"/>
</dbReference>
<dbReference type="PANTHER" id="PTHR43788:SF8">
    <property type="entry name" value="DNA-BINDING PROTEIN SMUBP-2"/>
    <property type="match status" value="1"/>
</dbReference>
<feature type="coiled-coil region" evidence="6">
    <location>
        <begin position="428"/>
        <end position="488"/>
    </location>
</feature>
<dbReference type="Gene3D" id="3.40.50.300">
    <property type="entry name" value="P-loop containing nucleotide triphosphate hydrolases"/>
    <property type="match status" value="3"/>
</dbReference>
<organism evidence="8 9">
    <name type="scientific">Fervidobacterium gondwanense DSM 13020</name>
    <dbReference type="NCBI Taxonomy" id="1121883"/>
    <lineage>
        <taxon>Bacteria</taxon>
        <taxon>Thermotogati</taxon>
        <taxon>Thermotogota</taxon>
        <taxon>Thermotogae</taxon>
        <taxon>Thermotogales</taxon>
        <taxon>Fervidobacteriaceae</taxon>
        <taxon>Fervidobacterium</taxon>
    </lineage>
</organism>
<evidence type="ECO:0000256" key="5">
    <source>
        <dbReference type="ARBA" id="ARBA00022840"/>
    </source>
</evidence>
<dbReference type="SUPFAM" id="SSF52540">
    <property type="entry name" value="P-loop containing nucleoside triphosphate hydrolases"/>
    <property type="match status" value="2"/>
</dbReference>
<dbReference type="OrthoDB" id="9757917at2"/>
<dbReference type="GO" id="GO:0005524">
    <property type="term" value="F:ATP binding"/>
    <property type="evidence" value="ECO:0007669"/>
    <property type="project" value="UniProtKB-KW"/>
</dbReference>
<dbReference type="CDD" id="cd18808">
    <property type="entry name" value="SF1_C_Upf1"/>
    <property type="match status" value="1"/>
</dbReference>
<dbReference type="STRING" id="1121883.SAMN02745226_01937"/>
<evidence type="ECO:0000256" key="2">
    <source>
        <dbReference type="ARBA" id="ARBA00022741"/>
    </source>
</evidence>
<dbReference type="FunFam" id="3.40.960.10:FF:000002">
    <property type="entry name" value="DNA helicase related protein"/>
    <property type="match status" value="1"/>
</dbReference>
<dbReference type="Gene3D" id="3.40.960.10">
    <property type="entry name" value="VSR Endonuclease"/>
    <property type="match status" value="1"/>
</dbReference>
<keyword evidence="5" id="KW-0067">ATP-binding</keyword>
<evidence type="ECO:0000313" key="8">
    <source>
        <dbReference type="EMBL" id="SHN69446.1"/>
    </source>
</evidence>
<dbReference type="EMBL" id="FRDJ01000017">
    <property type="protein sequence ID" value="SHN69446.1"/>
    <property type="molecule type" value="Genomic_DNA"/>
</dbReference>
<keyword evidence="3" id="KW-0378">Hydrolase</keyword>
<dbReference type="InterPro" id="IPR041679">
    <property type="entry name" value="DNA2/NAM7-like_C"/>
</dbReference>
<evidence type="ECO:0000256" key="6">
    <source>
        <dbReference type="SAM" id="Coils"/>
    </source>
</evidence>
<keyword evidence="2" id="KW-0547">Nucleotide-binding</keyword>
<evidence type="ECO:0000259" key="7">
    <source>
        <dbReference type="SMART" id="SM00952"/>
    </source>
</evidence>
<gene>
    <name evidence="8" type="ORF">SAMN02745226_01937</name>
</gene>
<name>A0A1M7TFH0_FERGO</name>
<keyword evidence="6" id="KW-0175">Coiled coil</keyword>
<keyword evidence="9" id="KW-1185">Reference proteome</keyword>
<accession>A0A1M7TFH0</accession>
<reference evidence="9" key="1">
    <citation type="submission" date="2016-12" db="EMBL/GenBank/DDBJ databases">
        <authorList>
            <person name="Varghese N."/>
            <person name="Submissions S."/>
        </authorList>
    </citation>
    <scope>NUCLEOTIDE SEQUENCE [LARGE SCALE GENOMIC DNA]</scope>
    <source>
        <strain evidence="9">DSM 13020</strain>
    </source>
</reference>
<sequence>MQEIFKKYKERLVNLSGRNRSLVMKKIYKKHSFDLYLLKNFQDNIDKDILRFLFSRNKGRIKILQDPYIWQNQQIAILQTNINNQIKEAIEKLQIADKVKLEEEKQKIKFKYQEKFENEKRRIEAQAETLITYSNSLNYLNKEILSTEKETGRYEMYIGYPFVEGCLKDETFVRAPLLLFPVKIFKMGDEWFLENILDENVMINKVLLVAFSKFNGVQLNEEIENEFDELSSLGFDDLNNIVSYLNKMGIELKMSERTEVQRFIEIKADTDRVTDYAIGELVIKPYLILGRFPIANSIYVDYLRLEKTDEENELVKKLLTNEGVRDNGDTGYLFSDESEKIKEEDFYFLTELDFSQEKAVKMADSTKQLVIYGPPGTGKSQTIASIISDALSKEKKVLMVSEKRAALDVIYNRLAKINSKIVLLHDSNKDKKNFYEKVKNALENIEDNYIQTSYGRKINTLSEIKKYSERVDNNISKLEELADFLHKEREFGLSLQKMYSMSKKIVSKEDARYEIFRKFKTCNFVEAYKYDDVKSSVENILKEGVLEDYFKYKRYVSNNSMILKIREGSDRFDIDDYIDKLTSIKNDYSNAEIKLDLDEICKDKLLILYKEKQNVLPDDITALSEAINKESNRELLVKLNNGRWWSLIYWLNYSKNKKIEMENKKEYERRGQEIYKKLLNDKEKIDAFKKKFDFIRDIVVEDEYEELIKSIYDLKDLSGYIDKLIDGLSIYEDFMKTIARLNWLSDKEKNILDFVYEITNDLNHARKIVNDIEEYFILYNINKIENQEKDKITLYGKCYDLVGDSKKYMARKRELIAQYIVEKWDSIFINTRNRDFNRYKEFERQAQKKKMLWPIRQYANEFKDMLFDLFPCWLLTPETASEVLPLVNGLFDIVIFDEASQIFVENAIPAIYRGKRVVIAGDDKQLRPTSVFKVRFDDDEEYEDLEVAAALEEESLLDLAKVKYDSVHLIYHYRSKYQELINFSNYAFYGGRLKISPNVEKTDISKFKPIERIKVNGRWIKKTNIEEAEKVVELVKDILKNRKENETIGIITFNITQRDLIDEMLDNEASNDPYFEQLLLKERDRLENGEDKSLFVKNIENVQGDERDIIIFSIGYAPNENGKILANFGSLSVDGGENRLNVAISRAKKKIYVVTSIEPEELNVDSTKNNGPKLLKKYLQYAREVSNGNKEMVETILNSILDSDLSPNTQKTFDSDFEQEVYDALVERGYHVDTQVGVAGYRIDLAIYDPNTSRYILGIECDGATYHSSKSARERDIHRQRFLESRGWNIIRIWSRDWWENPQREIDEIEGFLKDMIEAFA</sequence>
<dbReference type="InterPro" id="IPR041677">
    <property type="entry name" value="DNA2/NAM7_AAA_11"/>
</dbReference>
<dbReference type="SUPFAM" id="SSF52980">
    <property type="entry name" value="Restriction endonuclease-like"/>
    <property type="match status" value="1"/>
</dbReference>
<dbReference type="SMART" id="SM00952">
    <property type="entry name" value="RAP"/>
    <property type="match status" value="1"/>
</dbReference>
<feature type="domain" description="RAP" evidence="7">
    <location>
        <begin position="1259"/>
        <end position="1316"/>
    </location>
</feature>
<dbReference type="InterPro" id="IPR025103">
    <property type="entry name" value="DUF4011"/>
</dbReference>
<evidence type="ECO:0000256" key="4">
    <source>
        <dbReference type="ARBA" id="ARBA00022806"/>
    </source>
</evidence>
<dbReference type="PANTHER" id="PTHR43788">
    <property type="entry name" value="DNA2/NAM7 HELICASE FAMILY MEMBER"/>
    <property type="match status" value="1"/>
</dbReference>
<evidence type="ECO:0000256" key="3">
    <source>
        <dbReference type="ARBA" id="ARBA00022801"/>
    </source>
</evidence>
<protein>
    <submittedName>
        <fullName evidence="8">Superfamily I DNA and/or RNA helicase</fullName>
    </submittedName>
</protein>
<dbReference type="InterPro" id="IPR050534">
    <property type="entry name" value="Coronavir_polyprotein_1ab"/>
</dbReference>
<dbReference type="InterPro" id="IPR047187">
    <property type="entry name" value="SF1_C_Upf1"/>
</dbReference>
<dbReference type="GO" id="GO:0016787">
    <property type="term" value="F:hydrolase activity"/>
    <property type="evidence" value="ECO:0007669"/>
    <property type="project" value="UniProtKB-KW"/>
</dbReference>
<evidence type="ECO:0000313" key="9">
    <source>
        <dbReference type="Proteomes" id="UP000184207"/>
    </source>
</evidence>
<keyword evidence="4 8" id="KW-0347">Helicase</keyword>
<dbReference type="Pfam" id="PF13087">
    <property type="entry name" value="AAA_12"/>
    <property type="match status" value="1"/>
</dbReference>
<comment type="similarity">
    <text evidence="1">Belongs to the DNA2/NAM7 helicase family.</text>
</comment>